<dbReference type="OrthoDB" id="6515930at2759"/>
<feature type="transmembrane region" description="Helical" evidence="2">
    <location>
        <begin position="4435"/>
        <end position="4458"/>
    </location>
</feature>
<dbReference type="Pfam" id="PF24634">
    <property type="entry name" value="DUF7631"/>
    <property type="match status" value="1"/>
</dbReference>
<dbReference type="RefSeq" id="XP_028863479.1">
    <property type="nucleotide sequence ID" value="XM_029007051.1"/>
</dbReference>
<dbReference type="InterPro" id="IPR011641">
    <property type="entry name" value="Tyr-kin_ephrin_A/B_rcpt-like"/>
</dbReference>
<feature type="transmembrane region" description="Helical" evidence="2">
    <location>
        <begin position="4160"/>
        <end position="4178"/>
    </location>
</feature>
<feature type="region of interest" description="Disordered" evidence="1">
    <location>
        <begin position="1296"/>
        <end position="1316"/>
    </location>
</feature>
<evidence type="ECO:0000313" key="5">
    <source>
        <dbReference type="EMBL" id="SCO94203.1"/>
    </source>
</evidence>
<dbReference type="PANTHER" id="PTHR46967">
    <property type="entry name" value="INSULIN-LIKE GROWTH FACTOR BINDING PROTEIN,N-TERMINAL"/>
    <property type="match status" value="1"/>
</dbReference>
<feature type="domain" description="DUF7631" evidence="4">
    <location>
        <begin position="3839"/>
        <end position="3886"/>
    </location>
</feature>
<evidence type="ECO:0000259" key="3">
    <source>
        <dbReference type="Pfam" id="PF07699"/>
    </source>
</evidence>
<accession>A0A1D3SQN0</accession>
<name>A0A1D3SQN0_PLAMA</name>
<dbReference type="EMBL" id="LT594633">
    <property type="protein sequence ID" value="SCO94203.1"/>
    <property type="molecule type" value="Genomic_DNA"/>
</dbReference>
<feature type="compositionally biased region" description="Low complexity" evidence="1">
    <location>
        <begin position="4988"/>
        <end position="4997"/>
    </location>
</feature>
<keyword evidence="2" id="KW-1133">Transmembrane helix</keyword>
<proteinExistence type="predicted"/>
<dbReference type="SMART" id="SM01411">
    <property type="entry name" value="Ephrin_rec_like"/>
    <property type="match status" value="7"/>
</dbReference>
<feature type="transmembrane region" description="Helical" evidence="2">
    <location>
        <begin position="4571"/>
        <end position="4587"/>
    </location>
</feature>
<feature type="transmembrane region" description="Helical" evidence="2">
    <location>
        <begin position="4122"/>
        <end position="4148"/>
    </location>
</feature>
<dbReference type="SUPFAM" id="SSF57184">
    <property type="entry name" value="Growth factor receptor domain"/>
    <property type="match status" value="3"/>
</dbReference>
<reference evidence="5 6" key="1">
    <citation type="submission" date="2016-06" db="EMBL/GenBank/DDBJ databases">
        <authorList>
            <consortium name="Pathogen Informatics"/>
        </authorList>
    </citation>
    <scope>NUCLEOTIDE SEQUENCE [LARGE SCALE GENOMIC DNA]</scope>
</reference>
<evidence type="ECO:0000256" key="1">
    <source>
        <dbReference type="SAM" id="MobiDB-lite"/>
    </source>
</evidence>
<gene>
    <name evidence="5" type="primary">CRMP4</name>
    <name evidence="5" type="ORF">PMUG01_12080300</name>
</gene>
<evidence type="ECO:0000259" key="4">
    <source>
        <dbReference type="Pfam" id="PF24634"/>
    </source>
</evidence>
<dbReference type="Gene3D" id="2.10.50.10">
    <property type="entry name" value="Tumor Necrosis Factor Receptor, subunit A, domain 2"/>
    <property type="match status" value="4"/>
</dbReference>
<dbReference type="Proteomes" id="UP000219813">
    <property type="component" value="Chromosome 12"/>
</dbReference>
<dbReference type="InterPro" id="IPR009030">
    <property type="entry name" value="Growth_fac_rcpt_cys_sf"/>
</dbReference>
<dbReference type="KEGG" id="pmal:PMUG01_12080300"/>
<keyword evidence="2" id="KW-0812">Transmembrane</keyword>
<keyword evidence="2" id="KW-0472">Membrane</keyword>
<dbReference type="InterPro" id="IPR056048">
    <property type="entry name" value="CRMPA/B-like_DUF7631"/>
</dbReference>
<feature type="transmembrane region" description="Helical" evidence="2">
    <location>
        <begin position="4632"/>
        <end position="4651"/>
    </location>
</feature>
<feature type="transmembrane region" description="Helical" evidence="2">
    <location>
        <begin position="4608"/>
        <end position="4626"/>
    </location>
</feature>
<evidence type="ECO:0000256" key="2">
    <source>
        <dbReference type="SAM" id="Phobius"/>
    </source>
</evidence>
<feature type="domain" description="Tyrosine-protein kinase ephrin type A/B receptor-like" evidence="3">
    <location>
        <begin position="3246"/>
        <end position="3283"/>
    </location>
</feature>
<feature type="domain" description="Tyrosine-protein kinase ephrin type A/B receptor-like" evidence="3">
    <location>
        <begin position="3587"/>
        <end position="3632"/>
    </location>
</feature>
<keyword evidence="6" id="KW-1185">Reference proteome</keyword>
<feature type="region of interest" description="Disordered" evidence="1">
    <location>
        <begin position="4981"/>
        <end position="5006"/>
    </location>
</feature>
<protein>
    <submittedName>
        <fullName evidence="5">Cysteine repeat modular protein 4, putative</fullName>
    </submittedName>
</protein>
<dbReference type="GeneID" id="39870790"/>
<feature type="transmembrane region" description="Helical" evidence="2">
    <location>
        <begin position="4235"/>
        <end position="4260"/>
    </location>
</feature>
<dbReference type="VEuPathDB" id="PlasmoDB:PmUG01_12080300"/>
<feature type="transmembrane region" description="Helical" evidence="2">
    <location>
        <begin position="4547"/>
        <end position="4565"/>
    </location>
</feature>
<organism evidence="5 6">
    <name type="scientific">Plasmodium malariae</name>
    <dbReference type="NCBI Taxonomy" id="5858"/>
    <lineage>
        <taxon>Eukaryota</taxon>
        <taxon>Sar</taxon>
        <taxon>Alveolata</taxon>
        <taxon>Apicomplexa</taxon>
        <taxon>Aconoidasida</taxon>
        <taxon>Haemosporida</taxon>
        <taxon>Plasmodiidae</taxon>
        <taxon>Plasmodium</taxon>
        <taxon>Plasmodium (Plasmodium)</taxon>
    </lineage>
</organism>
<dbReference type="OMA" id="FIKECHY"/>
<dbReference type="Pfam" id="PF07699">
    <property type="entry name" value="Ephrin_rec_like"/>
    <property type="match status" value="2"/>
</dbReference>
<sequence>MKYKKSLKIFSLSFFIIFFVIFLKNIKASIRISNFTYNNGSANVNVELFETEYISILDTRGDGISESDFEINEDYLISDISETNNCNVINNNLGEVISKEKYQNTFLFVQKRDAKIYIKDKKNSCSLISPIDKSVYSIQKIEQKNELIKIGDILNCNDKNIDKFTFYFNLLENIVISENEKCDKIVKSAFVKNAEVFNCTGNIGRITNIHELNNGTYYICFINNNLSLVLNRITIDKTIIHNTFYCDFENPNCSIRISTTLFNNIPNITDETVLLKPRCNDNTVVSTIKNDHKLDGEYYTFNFNNNNTYYLEVCIIDNILYKKVGHIFFLQAYKPITCFLGTPCVIKLYTLKEKISYIINDIESTTFSWSDNICDKKIQADKEINIHTKEQDEHIYIISDEPLTNENNLCSKIYGRKYLPLFTVDLVKKPEYNIYYTIINNKIINYKLHFFEYNNYLGPYLKYECSHNNSVKDENGNLKDNNDNKFIYKNEELNFVLDYYAITMRLCLKQFNYYDIGSVKIERLLNFETISLQSLNFTASVSLYNEDNNTKILKFAIKENENCYSDNGFFIESKDDLSKKISYKNILVDQATTYKATHIENLDKFRYYVCMCSIEENCKENNNFRDYYSYTNISINNDITPLEKKKMVCKLFSKCSFTITFHSTYVSDRWVPKYGRSCNTSELVNIEVNSKLNEELNDYTSNKRVVDFNIYYHAKQMNISLLNKDIVICGNYGEQSFNFSIENDFFLVYNNVPNGELDIINIGHLNLCNNRKILFIYSYYNGETKLSKKIEIDEKTNINKVKLKIEYEKLKNNEIYFIRECHYCHDILTYNYEEDTYIFQNTIKNPQLYWGKRKLGKMNYKFTNKNINIYNCSDKLIDNHTLTSVLFFDGPFQEIDFYCSMDVNCSHKEKFYLLWYHYFLFIEVSETKRIRIFFQEILKDKPGESNTYDSIRISEIILNVFAISTKELKPGPYKIIYSRKINDLINENYIGTFHFIGPLIQQHHVVREKEINFFLDGYFKNIENNKIKIVRYKTCNFQQLLEDKSESNNHDVIMNEVSKDIQICTYHNDYKLVCKYVKSVNNRFHLCWCYEIHDEFCNSLKNFKQEITKISPVESFINPLIQISKSSYSNLINYNVDNFVFIIEDDCTDIKNFNLKSKLNEEKHIIDFYKKLKFPKKYDLCVCTLEENISCDKKEDFKRLNIKMNETQYYVVGSYNLDNFNKGINPVLDFNFSLDFVDELKKGNIPAIVFFPGPTEYNEYICVSGISCRTIIKMKSIIDMSHISTSNAKRKEMIDNNKNNQMPTSNGQSKEAHNTTKSISKINTNSVYFTLSDTKECKNEYEKIFESEKGSILVAQEIEFIEYQLIDAVYNLGVNVVPTDITKSYEICVSFKNNDKYYYNVGNVVFYGIYNENMQNEIISGVPFSFEIKQFYSKYNLFIRFVYEKFGDTDTCSKSNSYSEKIFLVDSVKKLLEHHEEDQLEDDITSYKWKNLMVILDADSNSYLTSYQNNDGSHNLFVCSCYELSKGYCDSDISYSAKTKKYRVHTAILREPKINSTLKFLKPFSLKLETTKVLNGSIRIFPVDIMEDLSKLCIELNQRKFFLTYQAEVDDFDQKYNIIINFLSQGIVVCWCSKDKCEDSDYLTKVGFFKINSPHFLEVHTDINGYFSFEFLNELININDRVTFVDANSICTYDNNTNLFDDTIHLDNNKYQINWEQSIEIYGKPRKIVKYLNENFIWVSKNYKITNDKEKYIKICYCFYFNNENCKDTKNYVYIGLVYNNIVNQKIIQNNYQNDQVTNLNYFNKDSLKFVALNSFNDYNRNICNDRNNQSAIIVPFFKSNVFDNSIFISKVLNIFKKHYKNELNFVVCYRSFYYGSKSMFLLKGIEINEIPEISNSINYNYELSQSGFILDSEIKNIDAKNLNMRRKRNLLLSLENFKFEKNIFYNYFFSQLYIKYEDNPNAKVNDKYIESNYNKAIIEKLKTSLDKISEDPRINLNEVVYYKSKGGIFNNFNLENIIFFDEKKIVLCCHNGDYIEVQNNDNNEYYINWVPKVKILLESLNNYHPNFEKDNKGQNIIMEQFSNIQNKINRNDYLMIEFRKEIGFYKNHVLIHLKDTFFEIKIYGKDIPYNHYTLYIIKFNNSCYNIDKNLFYIENSHFDKKINYIVFNKIQISTMNNYKICILDKTQNMHYGVGILNITNYYVVNDSFFDDNYLPSNIEKMNIILNVCVNAKLHSAYIIKRNDSFSFTLDMEKMIFLKKSEKLNQKFPELQNHHLISCKSKSKGTIILTKSHIFFYSQNNKFSFSTKHNLFFPVDVDFDENFVYINDLYLKKIARLQILSNGIPVNIIIKARTRRSINNKELNVNQRNMGIFKKKTIIKDTLPGHTNNNYNIRIRDIAVNSKFHGDYYSEVPEKLKKILLPNKSAPKNEAVMLNNTNKGNKNNHNEYVHPNFLNLSTLNSHTKNQKIDIIPLQHNKGTKTIVNGNSQEEQMQSDDNVLKENLGTLINKKKNLISNNLRELYYYLQKYIYNNSLTQYLRKLLNGGKVSKKRKFLYNFLEFFKNRKNNKNEEENYQKRVSPCNVKNTNEQAERLIDSNVMLIESSDKNMRKKRSVTGIMDQSIYDNIIQTNIRNFINVVQTPNYLSNNLDFLDIKNIIYPLHMNLHENLLYILDSTKHNFFSYNLRNKEIIELEEYNFSSHKFMLNNPLNFSLYHEQRTEYTTHRNYLAFVTQMRSNEIKIIDLNQKKYKIVKALKLRKGYKHNNINKVEAIEQNLIIITSQVYDNNLFYHYHFNSFDQYFYMSFNYTFQKNYNSNDNLNVVPEIDKYSDSIIFFCFLNSKGKCTNIDELTNLNISHDTGIITGKLNYFGIFQLKIFAKSHFQYKINTYKNLYSYCDIGKEFNIKKRICESCPIGTFWDGEKLKCEKCDKYRKNTSTLKSGSKLITDCLCSPGYEYSEKSSSCEQCKPGYYKTSTGNFVCIKGCLINEESITYGAKSYEEMLCKCIEGYYRKKDKCILCLKNHYCPGNEITTMCDKNKTSPEGSKSAIDCKCKENFIYNNNNGNCSYCASIAKVTGDVIYCSLCNPKYLDKNIFSIANEHNYGLTNTMYSYHEDFVLQDKLLQYAYYDKNNAEGNYINFIPLNNDSLNVLKNNNYGQNTHIFSIEVDTPNPTNCLFCESGYFIDIKKNKCIPCNSRYCEGFSKGPKGCPKNSVVNIKNASSIFDCQCKRGYGSLNERRNEYHKKLICKVCPKNFFKHNISDEFCLPCPNDTYTLSEGSQSIINCLPKEGYFLLMFRNIDIAYLRYKFDVNSENRIYSYFENNEGTFDDDVYDLFLNHNFKKFSDNVGNKSNRNLHNKTRNNQQNAQNNKYTLKNLRNLGFLERTSLFYMYTVLLKNIEENYKWESDRMLNVTCHINMHLKKNPNFTVTYKPNLESCINNCKTNVYCTGVEFSRKNVEYTQVFLKNNQKKIVGYFKCKLFYYQNIYDYTSSNLDKFLNENVENSIIIRNIITYTDYILRNGKNIIFTCSINRDRKYLLYKYYQVIGCFIGKFCPGINTPYLISCPTNSTTVVSLASNVDKCLCLQGYSYIGIVSHRCSVCERGTFKNLIGNFKCENCPLSFSTTHMGSTNINDCSCTPGSYLTFDSLQNFINSEKINYKNIKDQYFIVPKKKDTNIYYTTEIAKISLNNVNGKDDNIVNKILNRDIAVCRPCSLDNHYCEGGLESNILFNNTILEGKFHTLPKKCPKELVIPQGIKQRSSLSNCLCIHGKILRTSKENTVECFPCPPNTFKENEYDNSCSGVCPHFSTTFVGSSYENQCFCKNNYYFVTPEDEETRSNAYKKSCKICPKGAICNRGFNVYLFLKLLKDRAYNNINVLDHENPYPIHGYYAVYKEKNTNKKWNPLDDNNDFKYTYPYYNLLLFIQKNIESKNYFFFEKSQKLYLNKEFIEQITEKNALKKKSNINNKKGTHNTLFNPGDALSFIQNENTYKILKKSNGEITTNYFKKIIHSDIQNKFSSTLQTTQNVASSFLESSKILRNHLSNDTQYLLEEMFNKYVEEANELKKKNNKFERLPDIHACTIPDRCLGTITNLCAEGSTGYQCNNCAKNFDMNYFKSNCYRCRNLFYEIIHIILLKLIYYIIVILIVSLNYSCHFNKLYVSGTLMKIWFNCSFTFIAYGFFSPNISSFITKYWYIYKTVFLCHLKFFSYYVRVGCFLDYYNIDISYNKIWYIQKYMNIFAPFFDALLITVLLYVIIQILKLFYKNKIQLFEQLLPEIPELKGKYNANHLNDQQNKKKIPKKIYIFSIQKKNKEEQLSNEAAQIHDIEKNCDHNKEKNIEQNDNFVERNINYMNLLKRKNVNITGENELKYARDEIHENSLYRCEKNEKDFKYELKYVKRDNKMYNIFLNETIDYIYDKRIFGPWHFFHRKNEKLRKKFLIFLKDTLPCYVLMVALSLPYVLLETIQLFYCKPIKYKSQKTESYLAYLTTQECKISSNSFLVGNIVLFLVLFFYISTWLVLLFLYSNRKNVNIFNILLRNLLSGYRQGKEIFEFIFLLKNIILVCVIAFNIHYNIYYIVLVTLILTIFAILEIHSNPFDGRSFNILNKSLHVGSVLNIFISLIIWGSFYWNYEKFFLFPILIILSYHLYMLYNIVREIIMSRHFIRTITIIDIKTVGYDSNNIKNKNYKIYYKIMNKIKFFLNKNQKKKISEFTGNRDFQNNSKYMSKENMKFEPIENIIKRYNLNLNTTTMKDRKQKNEMEENKKKEVFFIKKNNLPINTQMGALIWYDEQNEDLLFQMPYENKFCFDFDGNKSKNQKRNFCHIIPSYVRDKRIKKNIKYFVLAIIEIIDKFLDASNSCSIYENWFDFSIRFAFVYISWIKKINRTNIILPNSIDQIYMNVDEFIFIPLFYKCDQFVQAKRKRDLSKEHNQNNYTNEGSIEMLEKKNSFENTEIKISRSYGSYKNMGSLKNRIHADEKKVVKNEDLRRDISSGNDSNSSNFPKCEVNNTKKNSAENVEMDVLNYLKKKEKKKKRLKKRENIGKENSHQVKEKECFDNLESIFNYSLDVFTSEMFNQDSFNILISLFELYIAMKTLRAMDLSVFFKLYELYHEKYIKFEKSLIFYINKLRDEIKLEIEEIDNEINKGDTTEKMRVQKYYYYKEELNKRRKLEEELLCKISSLEECIEANNRSQYIRNMLAASRGKNGSGGNVDDDINYIFSLLQNEGTYKLNHSKKE</sequence>
<feature type="transmembrane region" description="Helical" evidence="2">
    <location>
        <begin position="4501"/>
        <end position="4521"/>
    </location>
</feature>
<dbReference type="PANTHER" id="PTHR46967:SF1">
    <property type="entry name" value="KERATIN-ASSOCIATED PROTEIN 16-1-LIKE"/>
    <property type="match status" value="1"/>
</dbReference>
<evidence type="ECO:0000313" key="6">
    <source>
        <dbReference type="Proteomes" id="UP000219813"/>
    </source>
</evidence>